<dbReference type="STRING" id="758847.LSS_10608"/>
<dbReference type="KEGG" id="lst:LSS_10608"/>
<proteinExistence type="predicted"/>
<dbReference type="EMBL" id="CP006694">
    <property type="protein sequence ID" value="EKT86701.1"/>
    <property type="molecule type" value="Genomic_DNA"/>
</dbReference>
<reference evidence="1 2" key="1">
    <citation type="journal article" date="2012" name="Gene">
        <title>Sequence of Leptospira santarosai serovar Shermani genome and prediction of virulence-associated genes.</title>
        <authorList>
            <person name="Chou L.F."/>
            <person name="Chen Y.T."/>
            <person name="Lu C.W."/>
            <person name="Ko Y.C."/>
            <person name="Tang C.Y."/>
            <person name="Pan M.J."/>
            <person name="Tian Y.C."/>
            <person name="Chiu C.H."/>
            <person name="Hung C.C."/>
            <person name="Yang C.W."/>
        </authorList>
    </citation>
    <scope>NUCLEOTIDE SEQUENCE [LARGE SCALE GENOMIC DNA]</scope>
    <source>
        <strain evidence="1">LT 821</strain>
    </source>
</reference>
<name>K8Y0W7_9LEPT</name>
<sequence length="30" mass="3649">MYLSTAEVFYLYYLFKAKNSSEFSSLDRFQ</sequence>
<evidence type="ECO:0000313" key="1">
    <source>
        <dbReference type="EMBL" id="EKT86701.1"/>
    </source>
</evidence>
<dbReference type="Proteomes" id="UP000035800">
    <property type="component" value="Chromosome I"/>
</dbReference>
<gene>
    <name evidence="1" type="ORF">LSS_10608</name>
</gene>
<reference evidence="1 2" key="2">
    <citation type="journal article" date="2014" name="Emerg. Microbes Infect.">
        <title>Potential impact on kidney infection: a whole-genome analysis of Leptospira santarosai serovar Shermani.</title>
        <authorList>
            <person name="Chou L.F."/>
            <person name="Chen T.W."/>
            <person name="Ko Y.C."/>
            <person name="Pan M.J."/>
            <person name="Tian Y.C."/>
            <person name="Chiu C.H."/>
            <person name="Tang P."/>
            <person name="Hung C.C."/>
            <person name="Yang C.W."/>
        </authorList>
    </citation>
    <scope>NUCLEOTIDE SEQUENCE</scope>
    <source>
        <strain evidence="1 2">LT 821</strain>
    </source>
</reference>
<organism evidence="1 2">
    <name type="scientific">Leptospira santarosai serovar Shermani str. LT 821</name>
    <dbReference type="NCBI Taxonomy" id="758847"/>
    <lineage>
        <taxon>Bacteria</taxon>
        <taxon>Pseudomonadati</taxon>
        <taxon>Spirochaetota</taxon>
        <taxon>Spirochaetia</taxon>
        <taxon>Leptospirales</taxon>
        <taxon>Leptospiraceae</taxon>
        <taxon>Leptospira</taxon>
    </lineage>
</organism>
<protein>
    <submittedName>
        <fullName evidence="1">Uncharacterized protein</fullName>
    </submittedName>
</protein>
<accession>K8Y0W7</accession>
<dbReference type="AlphaFoldDB" id="K8Y0W7"/>
<evidence type="ECO:0000313" key="2">
    <source>
        <dbReference type="Proteomes" id="UP000035800"/>
    </source>
</evidence>